<dbReference type="GO" id="GO:0044209">
    <property type="term" value="P:AMP salvage"/>
    <property type="evidence" value="ECO:0007669"/>
    <property type="project" value="UniProtKB-UniRule"/>
</dbReference>
<keyword evidence="13" id="KW-1185">Reference proteome</keyword>
<comment type="domain">
    <text evidence="8">Consists of three domains, a large central CORE domain and two small peripheral domains, NMPbind and LID, which undergo movements during catalysis. The LID domain closes over the site of phosphoryl transfer upon ATP binding. Assembling and dissambling the active center during each catalytic cycle provides an effective means to prevent ATP hydrolysis. Some bacteria have evolved a zinc-coordinating structure that stabilizes the LID domain.</text>
</comment>
<evidence type="ECO:0000256" key="4">
    <source>
        <dbReference type="ARBA" id="ARBA00022741"/>
    </source>
</evidence>
<comment type="subunit">
    <text evidence="8 10">Monomer.</text>
</comment>
<comment type="similarity">
    <text evidence="8 9">Belongs to the adenylate kinase family.</text>
</comment>
<dbReference type="InterPro" id="IPR000850">
    <property type="entry name" value="Adenylat/UMP-CMP_kin"/>
</dbReference>
<dbReference type="AlphaFoldDB" id="A0A1M6DWR4"/>
<gene>
    <name evidence="8" type="primary">adk</name>
    <name evidence="12" type="ORF">SAMN02745176_01340</name>
</gene>
<dbReference type="Pfam" id="PF05191">
    <property type="entry name" value="ADK_lid"/>
    <property type="match status" value="1"/>
</dbReference>
<keyword evidence="6 8" id="KW-0862">Zinc</keyword>
<dbReference type="FunFam" id="3.40.50.300:FF:000106">
    <property type="entry name" value="Adenylate kinase mitochondrial"/>
    <property type="match status" value="1"/>
</dbReference>
<evidence type="ECO:0000313" key="12">
    <source>
        <dbReference type="EMBL" id="SHI77686.1"/>
    </source>
</evidence>
<feature type="domain" description="Adenylate kinase active site lid" evidence="11">
    <location>
        <begin position="127"/>
        <end position="162"/>
    </location>
</feature>
<dbReference type="InterPro" id="IPR007862">
    <property type="entry name" value="Adenylate_kinase_lid-dom"/>
</dbReference>
<organism evidence="12 13">
    <name type="scientific">Lutispora thermophila DSM 19022</name>
    <dbReference type="NCBI Taxonomy" id="1122184"/>
    <lineage>
        <taxon>Bacteria</taxon>
        <taxon>Bacillati</taxon>
        <taxon>Bacillota</taxon>
        <taxon>Clostridia</taxon>
        <taxon>Lutisporales</taxon>
        <taxon>Lutisporaceae</taxon>
        <taxon>Lutispora</taxon>
    </lineage>
</organism>
<keyword evidence="2 8" id="KW-0479">Metal-binding</keyword>
<feature type="region of interest" description="LID" evidence="8">
    <location>
        <begin position="126"/>
        <end position="163"/>
    </location>
</feature>
<reference evidence="12 13" key="1">
    <citation type="submission" date="2016-11" db="EMBL/GenBank/DDBJ databases">
        <authorList>
            <person name="Jaros S."/>
            <person name="Januszkiewicz K."/>
            <person name="Wedrychowicz H."/>
        </authorList>
    </citation>
    <scope>NUCLEOTIDE SEQUENCE [LARGE SCALE GENOMIC DNA]</scope>
    <source>
        <strain evidence="12 13">DSM 19022</strain>
    </source>
</reference>
<dbReference type="CDD" id="cd01428">
    <property type="entry name" value="ADK"/>
    <property type="match status" value="1"/>
</dbReference>
<accession>A0A1M6DWR4</accession>
<feature type="binding site" evidence="8">
    <location>
        <begin position="136"/>
        <end position="137"/>
    </location>
    <ligand>
        <name>ATP</name>
        <dbReference type="ChEBI" id="CHEBI:30616"/>
    </ligand>
</feature>
<dbReference type="SUPFAM" id="SSF52540">
    <property type="entry name" value="P-loop containing nucleoside triphosphate hydrolases"/>
    <property type="match status" value="1"/>
</dbReference>
<evidence type="ECO:0000256" key="2">
    <source>
        <dbReference type="ARBA" id="ARBA00022723"/>
    </source>
</evidence>
<evidence type="ECO:0000256" key="1">
    <source>
        <dbReference type="ARBA" id="ARBA00022679"/>
    </source>
</evidence>
<dbReference type="GO" id="GO:0005524">
    <property type="term" value="F:ATP binding"/>
    <property type="evidence" value="ECO:0007669"/>
    <property type="project" value="UniProtKB-UniRule"/>
</dbReference>
<evidence type="ECO:0000259" key="11">
    <source>
        <dbReference type="Pfam" id="PF05191"/>
    </source>
</evidence>
<dbReference type="STRING" id="1122184.SAMN02745176_01340"/>
<dbReference type="GO" id="GO:0008270">
    <property type="term" value="F:zinc ion binding"/>
    <property type="evidence" value="ECO:0007669"/>
    <property type="project" value="UniProtKB-UniRule"/>
</dbReference>
<evidence type="ECO:0000313" key="13">
    <source>
        <dbReference type="Proteomes" id="UP000184442"/>
    </source>
</evidence>
<feature type="binding site" evidence="8">
    <location>
        <position position="199"/>
    </location>
    <ligand>
        <name>ATP</name>
        <dbReference type="ChEBI" id="CHEBI:30616"/>
    </ligand>
</feature>
<feature type="binding site" evidence="8">
    <location>
        <begin position="10"/>
        <end position="15"/>
    </location>
    <ligand>
        <name>ATP</name>
        <dbReference type="ChEBI" id="CHEBI:30616"/>
    </ligand>
</feature>
<feature type="binding site" evidence="8">
    <location>
        <position position="130"/>
    </location>
    <ligand>
        <name>Zn(2+)</name>
        <dbReference type="ChEBI" id="CHEBI:29105"/>
        <note>structural</note>
    </ligand>
</feature>
<dbReference type="NCBIfam" id="NF001380">
    <property type="entry name" value="PRK00279.1-2"/>
    <property type="match status" value="1"/>
</dbReference>
<feature type="binding site" evidence="8">
    <location>
        <position position="153"/>
    </location>
    <ligand>
        <name>Zn(2+)</name>
        <dbReference type="ChEBI" id="CHEBI:29105"/>
        <note>structural</note>
    </ligand>
</feature>
<evidence type="ECO:0000256" key="10">
    <source>
        <dbReference type="RuleBase" id="RU003331"/>
    </source>
</evidence>
<dbReference type="PRINTS" id="PR00094">
    <property type="entry name" value="ADENYLTKNASE"/>
</dbReference>
<feature type="binding site" evidence="8">
    <location>
        <position position="150"/>
    </location>
    <ligand>
        <name>Zn(2+)</name>
        <dbReference type="ChEBI" id="CHEBI:29105"/>
        <note>structural</note>
    </ligand>
</feature>
<feature type="binding site" evidence="8">
    <location>
        <begin position="85"/>
        <end position="88"/>
    </location>
    <ligand>
        <name>AMP</name>
        <dbReference type="ChEBI" id="CHEBI:456215"/>
    </ligand>
</feature>
<feature type="binding site" evidence="8">
    <location>
        <position position="171"/>
    </location>
    <ligand>
        <name>AMP</name>
        <dbReference type="ChEBI" id="CHEBI:456215"/>
    </ligand>
</feature>
<dbReference type="GO" id="GO:0004017">
    <property type="term" value="F:AMP kinase activity"/>
    <property type="evidence" value="ECO:0007669"/>
    <property type="project" value="UniProtKB-UniRule"/>
</dbReference>
<feature type="region of interest" description="NMP" evidence="8">
    <location>
        <begin position="30"/>
        <end position="59"/>
    </location>
</feature>
<dbReference type="EMBL" id="FQZS01000007">
    <property type="protein sequence ID" value="SHI77686.1"/>
    <property type="molecule type" value="Genomic_DNA"/>
</dbReference>
<dbReference type="EC" id="2.7.4.3" evidence="8 10"/>
<dbReference type="OrthoDB" id="9805030at2"/>
<feature type="binding site" evidence="8">
    <location>
        <begin position="57"/>
        <end position="59"/>
    </location>
    <ligand>
        <name>AMP</name>
        <dbReference type="ChEBI" id="CHEBI:456215"/>
    </ligand>
</feature>
<dbReference type="HAMAP" id="MF_00235">
    <property type="entry name" value="Adenylate_kinase_Adk"/>
    <property type="match status" value="1"/>
</dbReference>
<dbReference type="RefSeq" id="WP_073025450.1">
    <property type="nucleotide sequence ID" value="NZ_FQZS01000007.1"/>
</dbReference>
<evidence type="ECO:0000256" key="3">
    <source>
        <dbReference type="ARBA" id="ARBA00022727"/>
    </source>
</evidence>
<evidence type="ECO:0000256" key="8">
    <source>
        <dbReference type="HAMAP-Rule" id="MF_00235"/>
    </source>
</evidence>
<comment type="subcellular location">
    <subcellularLocation>
        <location evidence="8 10">Cytoplasm</location>
    </subcellularLocation>
</comment>
<name>A0A1M6DWR4_9FIRM</name>
<dbReference type="NCBIfam" id="NF001381">
    <property type="entry name" value="PRK00279.1-3"/>
    <property type="match status" value="1"/>
</dbReference>
<dbReference type="Gene3D" id="3.40.50.300">
    <property type="entry name" value="P-loop containing nucleotide triphosphate hydrolases"/>
    <property type="match status" value="1"/>
</dbReference>
<evidence type="ECO:0000256" key="9">
    <source>
        <dbReference type="RuleBase" id="RU003330"/>
    </source>
</evidence>
<dbReference type="InterPro" id="IPR006259">
    <property type="entry name" value="Adenyl_kin_sub"/>
</dbReference>
<comment type="pathway">
    <text evidence="8">Purine metabolism; AMP biosynthesis via salvage pathway; AMP from ADP: step 1/1.</text>
</comment>
<evidence type="ECO:0000256" key="5">
    <source>
        <dbReference type="ARBA" id="ARBA00022777"/>
    </source>
</evidence>
<keyword evidence="3 8" id="KW-0545">Nucleotide biosynthesis</keyword>
<dbReference type="NCBIfam" id="NF011100">
    <property type="entry name" value="PRK14527.1"/>
    <property type="match status" value="1"/>
</dbReference>
<comment type="catalytic activity">
    <reaction evidence="8 10">
        <text>AMP + ATP = 2 ADP</text>
        <dbReference type="Rhea" id="RHEA:12973"/>
        <dbReference type="ChEBI" id="CHEBI:30616"/>
        <dbReference type="ChEBI" id="CHEBI:456215"/>
        <dbReference type="ChEBI" id="CHEBI:456216"/>
        <dbReference type="EC" id="2.7.4.3"/>
    </reaction>
</comment>
<feature type="binding site" evidence="8">
    <location>
        <position position="160"/>
    </location>
    <ligand>
        <name>AMP</name>
        <dbReference type="ChEBI" id="CHEBI:456215"/>
    </ligand>
</feature>
<keyword evidence="4 8" id="KW-0547">Nucleotide-binding</keyword>
<dbReference type="NCBIfam" id="TIGR01351">
    <property type="entry name" value="adk"/>
    <property type="match status" value="1"/>
</dbReference>
<dbReference type="InterPro" id="IPR033690">
    <property type="entry name" value="Adenylat_kinase_CS"/>
</dbReference>
<dbReference type="Proteomes" id="UP000184442">
    <property type="component" value="Unassembled WGS sequence"/>
</dbReference>
<evidence type="ECO:0000256" key="7">
    <source>
        <dbReference type="ARBA" id="ARBA00022840"/>
    </source>
</evidence>
<feature type="binding site" evidence="8">
    <location>
        <position position="92"/>
    </location>
    <ligand>
        <name>AMP</name>
        <dbReference type="ChEBI" id="CHEBI:456215"/>
    </ligand>
</feature>
<sequence>MRIVLLGPPGAGKGTQAVRLVEKYNIPHISTGDIFRKNLKEQTKLGLKAKEYMDKGLLVPDELVVDIVKTRLMEDDCQKGFLLDGFPRTVEQADALEAELNKLGLKLDGVINIEVKDEVLIDRLTGRLVCRKCGATYHSKFNKPKQEGVCDACGGELYTREDDKIETVKNRLDVYKNQTQPLIDYYTKKGMLKTIDGEADTDAVFAKICEALE</sequence>
<keyword evidence="5 8" id="KW-0418">Kinase</keyword>
<comment type="function">
    <text evidence="8">Catalyzes the reversible transfer of the terminal phosphate group between ATP and AMP. Plays an important role in cellular energy homeostasis and in adenine nucleotide metabolism.</text>
</comment>
<dbReference type="PROSITE" id="PS00113">
    <property type="entry name" value="ADENYLATE_KINASE"/>
    <property type="match status" value="1"/>
</dbReference>
<evidence type="ECO:0000256" key="6">
    <source>
        <dbReference type="ARBA" id="ARBA00022833"/>
    </source>
</evidence>
<keyword evidence="1 8" id="KW-0808">Transferase</keyword>
<feature type="binding site" evidence="8">
    <location>
        <position position="36"/>
    </location>
    <ligand>
        <name>AMP</name>
        <dbReference type="ChEBI" id="CHEBI:456215"/>
    </ligand>
</feature>
<dbReference type="InterPro" id="IPR027417">
    <property type="entry name" value="P-loop_NTPase"/>
</dbReference>
<feature type="binding site" evidence="8">
    <location>
        <position position="127"/>
    </location>
    <ligand>
        <name>ATP</name>
        <dbReference type="ChEBI" id="CHEBI:30616"/>
    </ligand>
</feature>
<proteinExistence type="inferred from homology"/>
<keyword evidence="8" id="KW-0963">Cytoplasm</keyword>
<feature type="binding site" evidence="8">
    <location>
        <position position="31"/>
    </location>
    <ligand>
        <name>AMP</name>
        <dbReference type="ChEBI" id="CHEBI:456215"/>
    </ligand>
</feature>
<dbReference type="GO" id="GO:0005737">
    <property type="term" value="C:cytoplasm"/>
    <property type="evidence" value="ECO:0007669"/>
    <property type="project" value="UniProtKB-SubCell"/>
</dbReference>
<dbReference type="PANTHER" id="PTHR23359">
    <property type="entry name" value="NUCLEOTIDE KINASE"/>
    <property type="match status" value="1"/>
</dbReference>
<dbReference type="UniPathway" id="UPA00588">
    <property type="reaction ID" value="UER00649"/>
</dbReference>
<keyword evidence="7 8" id="KW-0067">ATP-binding</keyword>
<dbReference type="Pfam" id="PF00406">
    <property type="entry name" value="ADK"/>
    <property type="match status" value="1"/>
</dbReference>
<feature type="binding site" evidence="8">
    <location>
        <position position="133"/>
    </location>
    <ligand>
        <name>Zn(2+)</name>
        <dbReference type="ChEBI" id="CHEBI:29105"/>
        <note>structural</note>
    </ligand>
</feature>
<protein>
    <recommendedName>
        <fullName evidence="8 10">Adenylate kinase</fullName>
        <shortName evidence="8">AK</shortName>
        <ecNumber evidence="8 10">2.7.4.3</ecNumber>
    </recommendedName>
    <alternativeName>
        <fullName evidence="8">ATP-AMP transphosphorylase</fullName>
    </alternativeName>
    <alternativeName>
        <fullName evidence="8">ATP:AMP phosphotransferase</fullName>
    </alternativeName>
    <alternativeName>
        <fullName evidence="8">Adenylate monophosphate kinase</fullName>
    </alternativeName>
</protein>